<protein>
    <submittedName>
        <fullName evidence="7">Cysteine-rich repeat secretory protein 38</fullName>
    </submittedName>
</protein>
<evidence type="ECO:0000256" key="5">
    <source>
        <dbReference type="ARBA" id="ARBA00038515"/>
    </source>
</evidence>
<dbReference type="InterPro" id="IPR050581">
    <property type="entry name" value="CRR_secretory_protein"/>
</dbReference>
<sequence>MTDYQKITEKKGEWLIQLAGQASTTPKMFLTGDLDLGDNNKLYGSVQCTRELSIMDCNKCLNESIGFLPKCCDSSKGVRIYSGTCDVRTEEQGCGYMAQAVNFVCKSEDE</sequence>
<comment type="subcellular location">
    <subcellularLocation>
        <location evidence="1">Secreted</location>
    </subcellularLocation>
</comment>
<reference evidence="7 8" key="1">
    <citation type="journal article" date="2018" name="Sci. Data">
        <title>The draft genome sequence of cork oak.</title>
        <authorList>
            <person name="Ramos A.M."/>
            <person name="Usie A."/>
            <person name="Barbosa P."/>
            <person name="Barros P.M."/>
            <person name="Capote T."/>
            <person name="Chaves I."/>
            <person name="Simoes F."/>
            <person name="Abreu I."/>
            <person name="Carrasquinho I."/>
            <person name="Faro C."/>
            <person name="Guimaraes J.B."/>
            <person name="Mendonca D."/>
            <person name="Nobrega F."/>
            <person name="Rodrigues L."/>
            <person name="Saibo N.J.M."/>
            <person name="Varela M.C."/>
            <person name="Egas C."/>
            <person name="Matos J."/>
            <person name="Miguel C.M."/>
            <person name="Oliveira M.M."/>
            <person name="Ricardo C.P."/>
            <person name="Goncalves S."/>
        </authorList>
    </citation>
    <scope>NUCLEOTIDE SEQUENCE [LARGE SCALE GENOMIC DNA]</scope>
    <source>
        <strain evidence="8">cv. HL8</strain>
    </source>
</reference>
<feature type="domain" description="Gnk2-homologous" evidence="6">
    <location>
        <begin position="1"/>
        <end position="94"/>
    </location>
</feature>
<dbReference type="GO" id="GO:0005576">
    <property type="term" value="C:extracellular region"/>
    <property type="evidence" value="ECO:0007669"/>
    <property type="project" value="UniProtKB-SubCell"/>
</dbReference>
<gene>
    <name evidence="7" type="primary">CRRSP38_3</name>
    <name evidence="7" type="ORF">CFP56_034104</name>
</gene>
<keyword evidence="8" id="KW-1185">Reference proteome</keyword>
<evidence type="ECO:0000256" key="2">
    <source>
        <dbReference type="ARBA" id="ARBA00022525"/>
    </source>
</evidence>
<dbReference type="CDD" id="cd23509">
    <property type="entry name" value="Gnk2-like"/>
    <property type="match status" value="1"/>
</dbReference>
<keyword evidence="2" id="KW-0964">Secreted</keyword>
<dbReference type="AlphaFoldDB" id="A0AAW0LTZ3"/>
<evidence type="ECO:0000313" key="7">
    <source>
        <dbReference type="EMBL" id="KAK7853896.1"/>
    </source>
</evidence>
<keyword evidence="4" id="KW-0677">Repeat</keyword>
<comment type="caution">
    <text evidence="7">The sequence shown here is derived from an EMBL/GenBank/DDBJ whole genome shotgun (WGS) entry which is preliminary data.</text>
</comment>
<dbReference type="Pfam" id="PF01657">
    <property type="entry name" value="Stress-antifung"/>
    <property type="match status" value="1"/>
</dbReference>
<dbReference type="InterPro" id="IPR038408">
    <property type="entry name" value="GNK2_sf"/>
</dbReference>
<evidence type="ECO:0000259" key="6">
    <source>
        <dbReference type="PROSITE" id="PS51473"/>
    </source>
</evidence>
<dbReference type="PANTHER" id="PTHR32411:SF43">
    <property type="entry name" value="CYSTEINE-RICH REPEAT SECRETORY PROTEIN 38"/>
    <property type="match status" value="1"/>
</dbReference>
<keyword evidence="3" id="KW-0732">Signal</keyword>
<dbReference type="PROSITE" id="PS51473">
    <property type="entry name" value="GNK2"/>
    <property type="match status" value="1"/>
</dbReference>
<evidence type="ECO:0000256" key="1">
    <source>
        <dbReference type="ARBA" id="ARBA00004613"/>
    </source>
</evidence>
<dbReference type="PANTHER" id="PTHR32411">
    <property type="entry name" value="CYSTEINE-RICH REPEAT SECRETORY PROTEIN 38-RELATED"/>
    <property type="match status" value="1"/>
</dbReference>
<evidence type="ECO:0000256" key="3">
    <source>
        <dbReference type="ARBA" id="ARBA00022729"/>
    </source>
</evidence>
<dbReference type="Proteomes" id="UP000237347">
    <property type="component" value="Unassembled WGS sequence"/>
</dbReference>
<evidence type="ECO:0000313" key="8">
    <source>
        <dbReference type="Proteomes" id="UP000237347"/>
    </source>
</evidence>
<name>A0AAW0LTZ3_QUESU</name>
<organism evidence="7 8">
    <name type="scientific">Quercus suber</name>
    <name type="common">Cork oak</name>
    <dbReference type="NCBI Taxonomy" id="58331"/>
    <lineage>
        <taxon>Eukaryota</taxon>
        <taxon>Viridiplantae</taxon>
        <taxon>Streptophyta</taxon>
        <taxon>Embryophyta</taxon>
        <taxon>Tracheophyta</taxon>
        <taxon>Spermatophyta</taxon>
        <taxon>Magnoliopsida</taxon>
        <taxon>eudicotyledons</taxon>
        <taxon>Gunneridae</taxon>
        <taxon>Pentapetalae</taxon>
        <taxon>rosids</taxon>
        <taxon>fabids</taxon>
        <taxon>Fagales</taxon>
        <taxon>Fagaceae</taxon>
        <taxon>Quercus</taxon>
    </lineage>
</organism>
<evidence type="ECO:0000256" key="4">
    <source>
        <dbReference type="ARBA" id="ARBA00022737"/>
    </source>
</evidence>
<accession>A0AAW0LTZ3</accession>
<comment type="similarity">
    <text evidence="5">Belongs to the cysteine-rich repeat secretory protein family.</text>
</comment>
<dbReference type="Gene3D" id="3.30.430.20">
    <property type="entry name" value="Gnk2 domain, C-X8-C-X2-C motif"/>
    <property type="match status" value="1"/>
</dbReference>
<dbReference type="InterPro" id="IPR002902">
    <property type="entry name" value="GNK2"/>
</dbReference>
<dbReference type="EMBL" id="PKMF04000060">
    <property type="protein sequence ID" value="KAK7853896.1"/>
    <property type="molecule type" value="Genomic_DNA"/>
</dbReference>
<proteinExistence type="inferred from homology"/>